<dbReference type="Proteomes" id="UP000287166">
    <property type="component" value="Unassembled WGS sequence"/>
</dbReference>
<evidence type="ECO:0000313" key="2">
    <source>
        <dbReference type="EMBL" id="GBE77474.1"/>
    </source>
</evidence>
<dbReference type="RefSeq" id="XP_027608387.1">
    <property type="nucleotide sequence ID" value="XM_027752586.1"/>
</dbReference>
<reference evidence="2 3" key="1">
    <citation type="journal article" date="2018" name="Sci. Rep.">
        <title>Genome sequence of the cauliflower mushroom Sparassis crispa (Hanabiratake) and its association with beneficial usage.</title>
        <authorList>
            <person name="Kiyama R."/>
            <person name="Furutani Y."/>
            <person name="Kawaguchi K."/>
            <person name="Nakanishi T."/>
        </authorList>
    </citation>
    <scope>NUCLEOTIDE SEQUENCE [LARGE SCALE GENOMIC DNA]</scope>
</reference>
<proteinExistence type="predicted"/>
<comment type="caution">
    <text evidence="2">The sequence shown here is derived from an EMBL/GenBank/DDBJ whole genome shotgun (WGS) entry which is preliminary data.</text>
</comment>
<keyword evidence="3" id="KW-1185">Reference proteome</keyword>
<dbReference type="InParanoid" id="A0A401G5P2"/>
<keyword evidence="1" id="KW-0472">Membrane</keyword>
<dbReference type="OrthoDB" id="2371309at2759"/>
<sequence length="93" mass="10287">MIVELQRGQAEFQWECANGRQLWSASAAAGYGGKTALPSTFCTAGFPSLYAAFIVSLIVDLAFQLYMFFLTWRYGKLLEDYAGMKATGNGYYA</sequence>
<protein>
    <submittedName>
        <fullName evidence="2">Uncharacterized protein</fullName>
    </submittedName>
</protein>
<name>A0A401G5P2_9APHY</name>
<dbReference type="AlphaFoldDB" id="A0A401G5P2"/>
<gene>
    <name evidence="2" type="ORF">SCP_0103490</name>
</gene>
<feature type="transmembrane region" description="Helical" evidence="1">
    <location>
        <begin position="49"/>
        <end position="69"/>
    </location>
</feature>
<organism evidence="2 3">
    <name type="scientific">Sparassis crispa</name>
    <dbReference type="NCBI Taxonomy" id="139825"/>
    <lineage>
        <taxon>Eukaryota</taxon>
        <taxon>Fungi</taxon>
        <taxon>Dikarya</taxon>
        <taxon>Basidiomycota</taxon>
        <taxon>Agaricomycotina</taxon>
        <taxon>Agaricomycetes</taxon>
        <taxon>Polyporales</taxon>
        <taxon>Sparassidaceae</taxon>
        <taxon>Sparassis</taxon>
    </lineage>
</organism>
<keyword evidence="1" id="KW-1133">Transmembrane helix</keyword>
<dbReference type="EMBL" id="BFAD01000001">
    <property type="protein sequence ID" value="GBE77474.1"/>
    <property type="molecule type" value="Genomic_DNA"/>
</dbReference>
<dbReference type="STRING" id="139825.A0A401G5P2"/>
<evidence type="ECO:0000256" key="1">
    <source>
        <dbReference type="SAM" id="Phobius"/>
    </source>
</evidence>
<dbReference type="GeneID" id="38774391"/>
<keyword evidence="1" id="KW-0812">Transmembrane</keyword>
<evidence type="ECO:0000313" key="3">
    <source>
        <dbReference type="Proteomes" id="UP000287166"/>
    </source>
</evidence>
<accession>A0A401G5P2</accession>